<feature type="domain" description="Ferrous iron transporter FeoA-like" evidence="2">
    <location>
        <begin position="13"/>
        <end position="84"/>
    </location>
</feature>
<keyword evidence="4" id="KW-1185">Reference proteome</keyword>
<reference evidence="3 4" key="1">
    <citation type="submission" date="2016-10" db="EMBL/GenBank/DDBJ databases">
        <authorList>
            <person name="Varghese N."/>
            <person name="Submissions S."/>
        </authorList>
    </citation>
    <scope>NUCLEOTIDE SEQUENCE [LARGE SCALE GENOMIC DNA]</scope>
    <source>
        <strain evidence="3 4">DSM 9169</strain>
    </source>
</reference>
<dbReference type="InterPro" id="IPR038157">
    <property type="entry name" value="FeoA_core_dom"/>
</dbReference>
<dbReference type="InterPro" id="IPR008988">
    <property type="entry name" value="Transcriptional_repressor_C"/>
</dbReference>
<proteinExistence type="predicted"/>
<dbReference type="Gene3D" id="2.30.30.90">
    <property type="match status" value="1"/>
</dbReference>
<dbReference type="SUPFAM" id="SSF50037">
    <property type="entry name" value="C-terminal domain of transcriptional repressors"/>
    <property type="match status" value="1"/>
</dbReference>
<accession>A0ABY0V5Q3</accession>
<dbReference type="Proteomes" id="UP000198976">
    <property type="component" value="Chromosome I"/>
</dbReference>
<dbReference type="EMBL" id="LT629792">
    <property type="protein sequence ID" value="SDT87697.1"/>
    <property type="molecule type" value="Genomic_DNA"/>
</dbReference>
<dbReference type="Pfam" id="PF04023">
    <property type="entry name" value="FeoA"/>
    <property type="match status" value="1"/>
</dbReference>
<evidence type="ECO:0000313" key="3">
    <source>
        <dbReference type="EMBL" id="SDT87697.1"/>
    </source>
</evidence>
<dbReference type="SMART" id="SM00899">
    <property type="entry name" value="FeoA"/>
    <property type="match status" value="1"/>
</dbReference>
<name>A0ABY0V5Q3_9ACTO</name>
<evidence type="ECO:0000256" key="1">
    <source>
        <dbReference type="ARBA" id="ARBA00023004"/>
    </source>
</evidence>
<dbReference type="InterPro" id="IPR007167">
    <property type="entry name" value="Fe-transptr_FeoA-like"/>
</dbReference>
<protein>
    <submittedName>
        <fullName evidence="3">Fe2+ transport system protein FeoA</fullName>
    </submittedName>
</protein>
<evidence type="ECO:0000259" key="2">
    <source>
        <dbReference type="SMART" id="SM00899"/>
    </source>
</evidence>
<gene>
    <name evidence="3" type="ORF">SAMN04489714_0461</name>
</gene>
<keyword evidence="1" id="KW-0408">Iron</keyword>
<organism evidence="3 4">
    <name type="scientific">Schaalia radingae</name>
    <dbReference type="NCBI Taxonomy" id="131110"/>
    <lineage>
        <taxon>Bacteria</taxon>
        <taxon>Bacillati</taxon>
        <taxon>Actinomycetota</taxon>
        <taxon>Actinomycetes</taxon>
        <taxon>Actinomycetales</taxon>
        <taxon>Actinomycetaceae</taxon>
        <taxon>Schaalia</taxon>
    </lineage>
</organism>
<evidence type="ECO:0000313" key="4">
    <source>
        <dbReference type="Proteomes" id="UP000198976"/>
    </source>
</evidence>
<sequence length="86" mass="9474">MQVRYAVSNLFGVKLSECKRGDTGQLQNVEIQPCYQLRVQELGLRSGAHFTVVNRAAFGGMVLNIGGTRVAVDHRSSKLIDVELVK</sequence>